<dbReference type="NCBIfam" id="TIGR01881">
    <property type="entry name" value="cas_Cmr5"/>
    <property type="match status" value="1"/>
</dbReference>
<evidence type="ECO:0000256" key="5">
    <source>
        <dbReference type="ARBA" id="ARBA00030001"/>
    </source>
</evidence>
<evidence type="ECO:0000256" key="3">
    <source>
        <dbReference type="ARBA" id="ARBA00022490"/>
    </source>
</evidence>
<keyword evidence="4" id="KW-0051">Antiviral defense</keyword>
<reference evidence="7 8" key="1">
    <citation type="submission" date="2020-08" db="EMBL/GenBank/DDBJ databases">
        <title>A Genomic Blueprint of the Chicken Gut Microbiome.</title>
        <authorList>
            <person name="Gilroy R."/>
            <person name="Ravi A."/>
            <person name="Getino M."/>
            <person name="Pursley I."/>
            <person name="Horton D.L."/>
            <person name="Alikhan N.-F."/>
            <person name="Baker D."/>
            <person name="Gharbi K."/>
            <person name="Hall N."/>
            <person name="Watson M."/>
            <person name="Adriaenssens E.M."/>
            <person name="Foster-Nyarko E."/>
            <person name="Jarju S."/>
            <person name="Secka A."/>
            <person name="Antonio M."/>
            <person name="Oren A."/>
            <person name="Chaudhuri R."/>
            <person name="La Ragione R.M."/>
            <person name="Hildebrand F."/>
            <person name="Pallen M.J."/>
        </authorList>
    </citation>
    <scope>NUCLEOTIDE SEQUENCE [LARGE SCALE GENOMIC DNA]</scope>
    <source>
        <strain evidence="7 8">N37</strain>
    </source>
</reference>
<evidence type="ECO:0000256" key="4">
    <source>
        <dbReference type="ARBA" id="ARBA00023118"/>
    </source>
</evidence>
<dbReference type="Pfam" id="PF09701">
    <property type="entry name" value="Cas_Cmr5"/>
    <property type="match status" value="1"/>
</dbReference>
<evidence type="ECO:0000256" key="2">
    <source>
        <dbReference type="ARBA" id="ARBA00006161"/>
    </source>
</evidence>
<comment type="similarity">
    <text evidence="2">Belongs to the CRISPR system Cmr5 family.</text>
</comment>
<keyword evidence="6" id="KW-1133">Transmembrane helix</keyword>
<dbReference type="RefSeq" id="WP_191738464.1">
    <property type="nucleotide sequence ID" value="NZ_JACSQB010000006.1"/>
</dbReference>
<keyword evidence="3" id="KW-0963">Cytoplasm</keyword>
<dbReference type="InterPro" id="IPR010160">
    <property type="entry name" value="CRISPR-assoc_prot_Cmr5"/>
</dbReference>
<keyword evidence="6" id="KW-0812">Transmembrane</keyword>
<keyword evidence="8" id="KW-1185">Reference proteome</keyword>
<dbReference type="SUPFAM" id="SSF158568">
    <property type="entry name" value="AF1862-like"/>
    <property type="match status" value="1"/>
</dbReference>
<dbReference type="Gene3D" id="1.10.520.30">
    <property type="entry name" value="AF1862-like domain"/>
    <property type="match status" value="1"/>
</dbReference>
<feature type="transmembrane region" description="Helical" evidence="6">
    <location>
        <begin position="44"/>
        <end position="61"/>
    </location>
</feature>
<comment type="subcellular location">
    <subcellularLocation>
        <location evidence="1">Cytoplasm</location>
    </subcellularLocation>
</comment>
<organism evidence="7 8">
    <name type="scientific">Clostridium faecium</name>
    <dbReference type="NCBI Taxonomy" id="2762223"/>
    <lineage>
        <taxon>Bacteria</taxon>
        <taxon>Bacillati</taxon>
        <taxon>Bacillota</taxon>
        <taxon>Clostridia</taxon>
        <taxon>Eubacteriales</taxon>
        <taxon>Clostridiaceae</taxon>
        <taxon>Clostridium</taxon>
    </lineage>
</organism>
<name>A0ABR8YMZ3_9CLOT</name>
<comment type="caution">
    <text evidence="7">The sequence shown here is derived from an EMBL/GenBank/DDBJ whole genome shotgun (WGS) entry which is preliminary data.</text>
</comment>
<dbReference type="Proteomes" id="UP000627166">
    <property type="component" value="Unassembled WGS sequence"/>
</dbReference>
<dbReference type="EMBL" id="JACSQB010000006">
    <property type="protein sequence ID" value="MBD8045561.1"/>
    <property type="molecule type" value="Genomic_DNA"/>
</dbReference>
<evidence type="ECO:0000256" key="6">
    <source>
        <dbReference type="SAM" id="Phobius"/>
    </source>
</evidence>
<accession>A0ABR8YMZ3</accession>
<keyword evidence="6" id="KW-0472">Membrane</keyword>
<evidence type="ECO:0000256" key="1">
    <source>
        <dbReference type="ARBA" id="ARBA00004496"/>
    </source>
</evidence>
<evidence type="ECO:0000313" key="8">
    <source>
        <dbReference type="Proteomes" id="UP000627166"/>
    </source>
</evidence>
<gene>
    <name evidence="7" type="primary">cmr5</name>
    <name evidence="7" type="ORF">H9637_00640</name>
</gene>
<evidence type="ECO:0000313" key="7">
    <source>
        <dbReference type="EMBL" id="MBD8045561.1"/>
    </source>
</evidence>
<proteinExistence type="inferred from homology"/>
<sequence>MYQTINIKDLKRKKASFAFNSIEHIQLIEDKEFKSKFKSHLGNIPMYIYTNGLIATIAFILKKMGNECERKKAKDKQSYYEIGKILIDYFNMNFVEYDDKFKEKSLEDVMKELIKCDSKSYRRITLDILSILEWLVRFSDAMLEGEGDSNEPK</sequence>
<dbReference type="InterPro" id="IPR023101">
    <property type="entry name" value="AF1862-like_dom_sf"/>
</dbReference>
<protein>
    <recommendedName>
        <fullName evidence="5">CRISPR type III-B/RAMP module-associated protein Cmr5</fullName>
    </recommendedName>
</protein>